<keyword evidence="1" id="KW-0812">Transmembrane</keyword>
<gene>
    <name evidence="2" type="ORF">CLV73_1226</name>
</gene>
<dbReference type="Proteomes" id="UP000228740">
    <property type="component" value="Unassembled WGS sequence"/>
</dbReference>
<dbReference type="EMBL" id="PGFD01000001">
    <property type="protein sequence ID" value="PJJ67224.1"/>
    <property type="molecule type" value="Genomic_DNA"/>
</dbReference>
<evidence type="ECO:0000313" key="2">
    <source>
        <dbReference type="EMBL" id="PJJ67224.1"/>
    </source>
</evidence>
<sequence length="270" mass="31839">MELDNFKELWNKEHHDLPEISLEKQNEIHSPLEMIKINMKTEFWLMVVTLPMVFIGFPFTTNDSNVRTISIFVTFLTVGLVVYFYSRFLRIYKMLTKTSTNTNYDLFNIKTQLLVCKEIYISYYISYIPLAFVSSLEQINFQFNEDYHIAIFATSFLIAILLLCVIVKYWIYYMYGKYIEDVVRLVDELNGIELLPRKIKNKTWFEKSQRYFIDKLGVKGNILNTILWFVSVYLLMILVLVIILSIIIIVGAKLDLINLNILLKALNKGN</sequence>
<dbReference type="AlphaFoldDB" id="A0A2M9C8W2"/>
<evidence type="ECO:0000256" key="1">
    <source>
        <dbReference type="SAM" id="Phobius"/>
    </source>
</evidence>
<comment type="caution">
    <text evidence="2">The sequence shown here is derived from an EMBL/GenBank/DDBJ whole genome shotgun (WGS) entry which is preliminary data.</text>
</comment>
<protein>
    <submittedName>
        <fullName evidence="2">Uncharacterized protein</fullName>
    </submittedName>
</protein>
<feature type="transmembrane region" description="Helical" evidence="1">
    <location>
        <begin position="66"/>
        <end position="85"/>
    </location>
</feature>
<keyword evidence="3" id="KW-1185">Reference proteome</keyword>
<proteinExistence type="predicted"/>
<feature type="transmembrane region" description="Helical" evidence="1">
    <location>
        <begin position="149"/>
        <end position="171"/>
    </location>
</feature>
<dbReference type="OrthoDB" id="1273679at2"/>
<feature type="transmembrane region" description="Helical" evidence="1">
    <location>
        <begin position="43"/>
        <end position="60"/>
    </location>
</feature>
<dbReference type="RefSeq" id="WP_100375947.1">
    <property type="nucleotide sequence ID" value="NZ_PGFD01000001.1"/>
</dbReference>
<reference evidence="2 3" key="1">
    <citation type="submission" date="2017-11" db="EMBL/GenBank/DDBJ databases">
        <title>Genomic Encyclopedia of Archaeal and Bacterial Type Strains, Phase II (KMG-II): From Individual Species to Whole Genera.</title>
        <authorList>
            <person name="Goeker M."/>
        </authorList>
    </citation>
    <scope>NUCLEOTIDE SEQUENCE [LARGE SCALE GENOMIC DNA]</scope>
    <source>
        <strain evidence="2 3">DSM 27617</strain>
    </source>
</reference>
<evidence type="ECO:0000313" key="3">
    <source>
        <dbReference type="Proteomes" id="UP000228740"/>
    </source>
</evidence>
<keyword evidence="1" id="KW-1133">Transmembrane helix</keyword>
<accession>A0A2M9C8W2</accession>
<feature type="transmembrane region" description="Helical" evidence="1">
    <location>
        <begin position="226"/>
        <end position="250"/>
    </location>
</feature>
<keyword evidence="1" id="KW-0472">Membrane</keyword>
<name>A0A2M9C8W2_9FLAO</name>
<organism evidence="2 3">
    <name type="scientific">Chryseobacterium geocarposphaerae</name>
    <dbReference type="NCBI Taxonomy" id="1416776"/>
    <lineage>
        <taxon>Bacteria</taxon>
        <taxon>Pseudomonadati</taxon>
        <taxon>Bacteroidota</taxon>
        <taxon>Flavobacteriia</taxon>
        <taxon>Flavobacteriales</taxon>
        <taxon>Weeksellaceae</taxon>
        <taxon>Chryseobacterium group</taxon>
        <taxon>Chryseobacterium</taxon>
    </lineage>
</organism>